<dbReference type="InterPro" id="IPR029044">
    <property type="entry name" value="Nucleotide-diphossugar_trans"/>
</dbReference>
<keyword evidence="3" id="KW-1185">Reference proteome</keyword>
<dbReference type="PANTHER" id="PTHR43179">
    <property type="entry name" value="RHAMNOSYLTRANSFERASE WBBL"/>
    <property type="match status" value="1"/>
</dbReference>
<dbReference type="CDD" id="cd04186">
    <property type="entry name" value="GT_2_like_c"/>
    <property type="match status" value="1"/>
</dbReference>
<protein>
    <submittedName>
        <fullName evidence="2">GT2 family glycosyltransferase</fullName>
    </submittedName>
</protein>
<organism evidence="2 3">
    <name type="scientific">Paenibacillus favisporus</name>
    <dbReference type="NCBI Taxonomy" id="221028"/>
    <lineage>
        <taxon>Bacteria</taxon>
        <taxon>Bacillati</taxon>
        <taxon>Bacillota</taxon>
        <taxon>Bacilli</taxon>
        <taxon>Bacillales</taxon>
        <taxon>Paenibacillaceae</taxon>
        <taxon>Paenibacillus</taxon>
    </lineage>
</organism>
<dbReference type="Pfam" id="PF00535">
    <property type="entry name" value="Glycos_transf_2"/>
    <property type="match status" value="1"/>
</dbReference>
<dbReference type="SUPFAM" id="SSF53448">
    <property type="entry name" value="Nucleotide-diphospho-sugar transferases"/>
    <property type="match status" value="1"/>
</dbReference>
<evidence type="ECO:0000313" key="2">
    <source>
        <dbReference type="EMBL" id="MET3547196.1"/>
    </source>
</evidence>
<dbReference type="Gene3D" id="3.90.550.10">
    <property type="entry name" value="Spore Coat Polysaccharide Biosynthesis Protein SpsA, Chain A"/>
    <property type="match status" value="1"/>
</dbReference>
<evidence type="ECO:0000259" key="1">
    <source>
        <dbReference type="Pfam" id="PF00535"/>
    </source>
</evidence>
<name>A0ABV2F617_9BACL</name>
<dbReference type="PANTHER" id="PTHR43179:SF7">
    <property type="entry name" value="RHAMNOSYLTRANSFERASE WBBL"/>
    <property type="match status" value="1"/>
</dbReference>
<proteinExistence type="predicted"/>
<dbReference type="InterPro" id="IPR001173">
    <property type="entry name" value="Glyco_trans_2-like"/>
</dbReference>
<reference evidence="2 3" key="1">
    <citation type="submission" date="2024-06" db="EMBL/GenBank/DDBJ databases">
        <title>Genomic Encyclopedia of Type Strains, Phase IV (KMG-IV): sequencing the most valuable type-strain genomes for metagenomic binning, comparative biology and taxonomic classification.</title>
        <authorList>
            <person name="Goeker M."/>
        </authorList>
    </citation>
    <scope>NUCLEOTIDE SEQUENCE [LARGE SCALE GENOMIC DNA]</scope>
    <source>
        <strain evidence="2 3">DSM 17253</strain>
    </source>
</reference>
<gene>
    <name evidence="2" type="ORF">ABID47_003812</name>
</gene>
<sequence>MPLTSLVMLTLNGLEMTRRCVESVSRHTEPLEWIAVDNGSTDGTVNFWAGIPGVKLIANTENQGFAAGANQGMAAASGDHILLLNNDTVVGPHWLTRLHEALSRDPDIGIVGPVSNHVAPIQRAAGAWPSLEELDAYALNRQTNLAGQGFYAHRLIGFCMLFHRGLLERIGGFDERFYPGNYEDDDFSIRARISGKRLWVAEDVYIHHEGQGTFGRSPIGHRIAMLDNAERFRDKWNVGISACEIASLGYNPSDIVGREPFFIPERHFVKLKTTVETTAYDQKRPQIPELSPAEKIFFRSR</sequence>
<dbReference type="EMBL" id="JBEPLV010000004">
    <property type="protein sequence ID" value="MET3547196.1"/>
    <property type="molecule type" value="Genomic_DNA"/>
</dbReference>
<dbReference type="RefSeq" id="WP_354499077.1">
    <property type="nucleotide sequence ID" value="NZ_JBEPLV010000004.1"/>
</dbReference>
<comment type="caution">
    <text evidence="2">The sequence shown here is derived from an EMBL/GenBank/DDBJ whole genome shotgun (WGS) entry which is preliminary data.</text>
</comment>
<feature type="domain" description="Glycosyltransferase 2-like" evidence="1">
    <location>
        <begin position="5"/>
        <end position="170"/>
    </location>
</feature>
<accession>A0ABV2F617</accession>
<evidence type="ECO:0000313" key="3">
    <source>
        <dbReference type="Proteomes" id="UP001549098"/>
    </source>
</evidence>
<dbReference type="Proteomes" id="UP001549098">
    <property type="component" value="Unassembled WGS sequence"/>
</dbReference>